<proteinExistence type="predicted"/>
<evidence type="ECO:0000313" key="2">
    <source>
        <dbReference type="Proteomes" id="UP000827269"/>
    </source>
</evidence>
<keyword evidence="2" id="KW-1185">Reference proteome</keyword>
<dbReference type="Proteomes" id="UP000827269">
    <property type="component" value="Segment"/>
</dbReference>
<dbReference type="EMBL" id="MW250276">
    <property type="protein sequence ID" value="QQM15452.1"/>
    <property type="molecule type" value="Genomic_DNA"/>
</dbReference>
<sequence>MLNRLTLILRPSISYHAQIAKILREERFDFQFGTLKQDKGDTGTTEDVVLVTCVDFHDVGVVMEKLSGKVTPRSYLVDASRAIFSYHAVDRVMYTLGTLYQSELVLTYNSHITVGSNNYSFWEAP</sequence>
<protein>
    <submittedName>
        <fullName evidence="1">Uncharacterized protein</fullName>
    </submittedName>
</protein>
<evidence type="ECO:0000313" key="1">
    <source>
        <dbReference type="EMBL" id="QQM15452.1"/>
    </source>
</evidence>
<organism evidence="1 2">
    <name type="scientific">Kosakonia virus Kc318</name>
    <dbReference type="NCBI Taxonomy" id="2797327"/>
    <lineage>
        <taxon>Viruses</taxon>
        <taxon>Duplodnaviria</taxon>
        <taxon>Heunggongvirae</taxon>
        <taxon>Uroviricota</taxon>
        <taxon>Caudoviricetes</taxon>
        <taxon>Autographivirales</taxon>
        <taxon>Autonotataviridae</taxon>
        <taxon>Melnykvirinae</taxon>
        <taxon>Cronosvirus</taxon>
        <taxon>Cronosvirus Kc318</taxon>
    </lineage>
</organism>
<reference evidence="2" key="1">
    <citation type="journal article" date="2021" name="Viruses">
        <title>Novel Viruses That Lyse Plant and Human Strains of Kosakonia cowanii.</title>
        <authorList>
            <person name="Petrzik K."/>
            <person name="Brazdova S."/>
            <person name="Krawczyk K."/>
        </authorList>
    </citation>
    <scope>NUCLEOTIDE SEQUENCE [LARGE SCALE GENOMIC DNA]</scope>
</reference>
<accession>A0AAE7TQI7</accession>
<name>A0AAE7TQI7_9CAUD</name>